<dbReference type="PROSITE" id="PS51794">
    <property type="entry name" value="DAC"/>
    <property type="match status" value="1"/>
</dbReference>
<keyword evidence="6" id="KW-1003">Cell membrane</keyword>
<keyword evidence="2 6" id="KW-0808">Transferase</keyword>
<keyword evidence="6" id="KW-1133">Transmembrane helix</keyword>
<dbReference type="InterPro" id="IPR019457">
    <property type="entry name" value="CdaS_N"/>
</dbReference>
<evidence type="ECO:0000256" key="4">
    <source>
        <dbReference type="ARBA" id="ARBA00022741"/>
    </source>
</evidence>
<dbReference type="InterPro" id="IPR034693">
    <property type="entry name" value="CdaS"/>
</dbReference>
<dbReference type="Gene3D" id="1.10.287.770">
    <property type="entry name" value="YojJ-like"/>
    <property type="match status" value="1"/>
</dbReference>
<accession>A0ABV8BCD5</accession>
<keyword evidence="6" id="KW-0812">Transmembrane</keyword>
<keyword evidence="6" id="KW-0472">Membrane</keyword>
<dbReference type="EMBL" id="JBHRZT010000073">
    <property type="protein sequence ID" value="MFC3886739.1"/>
    <property type="molecule type" value="Genomic_DNA"/>
</dbReference>
<sequence>MDLHAFSLTNTIKDQLKQNLTQIMLETEKLISSLDHDEYCILCDFETLQKQFNEIQSVAASYYLQQYLSPHTPNHMALSLAAHHLSERRHGALIVIERTQTVGSLIQKGVPIGATLTNTLLESIFYPGSPLHDGAVLIRGNEIVSAANVLPLSSIVTTQKKVGTRHRAAIGLSERSDALILVVSEETGRISFALDGTLYPIHSTNNPIL</sequence>
<keyword evidence="9" id="KW-1185">Reference proteome</keyword>
<dbReference type="HAMAP" id="MF_00838">
    <property type="entry name" value="DacB"/>
    <property type="match status" value="1"/>
</dbReference>
<dbReference type="PANTHER" id="PTHR34185:SF2">
    <property type="entry name" value="CYCLIC DI-AMP SYNTHASE CDAS"/>
    <property type="match status" value="1"/>
</dbReference>
<evidence type="ECO:0000259" key="7">
    <source>
        <dbReference type="PROSITE" id="PS51794"/>
    </source>
</evidence>
<keyword evidence="3 6" id="KW-0548">Nucleotidyltransferase</keyword>
<comment type="similarity">
    <text evidence="6">Belongs to the adenylate cyclase family. DacB/CdaS subfamily.</text>
</comment>
<dbReference type="InterPro" id="IPR053472">
    <property type="entry name" value="DAC_CdaS-like"/>
</dbReference>
<gene>
    <name evidence="8" type="primary">cdaS</name>
    <name evidence="6" type="synonym">dacB</name>
    <name evidence="8" type="ORF">ACFOU2_25845</name>
</gene>
<evidence type="ECO:0000256" key="2">
    <source>
        <dbReference type="ARBA" id="ARBA00022679"/>
    </source>
</evidence>
<dbReference type="SUPFAM" id="SSF143597">
    <property type="entry name" value="YojJ-like"/>
    <property type="match status" value="1"/>
</dbReference>
<feature type="domain" description="DAC" evidence="7">
    <location>
        <begin position="56"/>
        <end position="204"/>
    </location>
</feature>
<keyword evidence="4 6" id="KW-0547">Nucleotide-binding</keyword>
<dbReference type="RefSeq" id="WP_377919152.1">
    <property type="nucleotide sequence ID" value="NZ_JBHRZT010000073.1"/>
</dbReference>
<protein>
    <recommendedName>
        <fullName evidence="6">Diadenylate cyclase</fullName>
        <shortName evidence="6">DAC</shortName>
        <ecNumber evidence="6">2.7.7.85</ecNumber>
    </recommendedName>
    <alternativeName>
        <fullName evidence="6">Cyclic-di-AMP synthase</fullName>
        <shortName evidence="6">c-di-AMP synthase</shortName>
    </alternativeName>
</protein>
<name>A0ABV8BCD5_9BACI</name>
<dbReference type="NCBIfam" id="NF038328">
    <property type="entry name" value="c-di-AMP_CdaS"/>
    <property type="match status" value="1"/>
</dbReference>
<evidence type="ECO:0000256" key="3">
    <source>
        <dbReference type="ARBA" id="ARBA00022695"/>
    </source>
</evidence>
<evidence type="ECO:0000313" key="9">
    <source>
        <dbReference type="Proteomes" id="UP001595752"/>
    </source>
</evidence>
<evidence type="ECO:0000256" key="1">
    <source>
        <dbReference type="ARBA" id="ARBA00000877"/>
    </source>
</evidence>
<dbReference type="InterPro" id="IPR036888">
    <property type="entry name" value="DNA_integrity_DisA_N_sf"/>
</dbReference>
<dbReference type="GO" id="GO:0106408">
    <property type="term" value="F:diadenylate cyclase activity"/>
    <property type="evidence" value="ECO:0007669"/>
    <property type="project" value="UniProtKB-EC"/>
</dbReference>
<evidence type="ECO:0000256" key="5">
    <source>
        <dbReference type="ARBA" id="ARBA00022840"/>
    </source>
</evidence>
<dbReference type="PANTHER" id="PTHR34185">
    <property type="entry name" value="DIADENYLATE CYCLASE"/>
    <property type="match status" value="1"/>
</dbReference>
<comment type="caution">
    <text evidence="8">The sequence shown here is derived from an EMBL/GenBank/DDBJ whole genome shotgun (WGS) entry which is preliminary data.</text>
</comment>
<comment type="subunit">
    <text evidence="6">Probably oligomerizes.</text>
</comment>
<dbReference type="Gene3D" id="3.40.1700.10">
    <property type="entry name" value="DNA integrity scanning protein, DisA, N-terminal domain"/>
    <property type="match status" value="1"/>
</dbReference>
<comment type="catalytic activity">
    <reaction evidence="1 6">
        <text>2 ATP = 3',3'-c-di-AMP + 2 diphosphate</text>
        <dbReference type="Rhea" id="RHEA:35655"/>
        <dbReference type="ChEBI" id="CHEBI:30616"/>
        <dbReference type="ChEBI" id="CHEBI:33019"/>
        <dbReference type="ChEBI" id="CHEBI:71500"/>
        <dbReference type="EC" id="2.7.7.85"/>
    </reaction>
</comment>
<dbReference type="Pfam" id="PF02457">
    <property type="entry name" value="DAC"/>
    <property type="match status" value="1"/>
</dbReference>
<organism evidence="8 9">
    <name type="scientific">Bacillus songklensis</name>
    <dbReference type="NCBI Taxonomy" id="1069116"/>
    <lineage>
        <taxon>Bacteria</taxon>
        <taxon>Bacillati</taxon>
        <taxon>Bacillota</taxon>
        <taxon>Bacilli</taxon>
        <taxon>Bacillales</taxon>
        <taxon>Bacillaceae</taxon>
        <taxon>Bacillus</taxon>
    </lineage>
</organism>
<evidence type="ECO:0000256" key="6">
    <source>
        <dbReference type="HAMAP-Rule" id="MF_00838"/>
    </source>
</evidence>
<dbReference type="InterPro" id="IPR003390">
    <property type="entry name" value="DNA_integrity_scan_DisA_N"/>
</dbReference>
<dbReference type="Proteomes" id="UP001595752">
    <property type="component" value="Unassembled WGS sequence"/>
</dbReference>
<dbReference type="InterPro" id="IPR050338">
    <property type="entry name" value="DisA"/>
</dbReference>
<keyword evidence="5 6" id="KW-0067">ATP-binding</keyword>
<evidence type="ECO:0000313" key="8">
    <source>
        <dbReference type="EMBL" id="MFC3886739.1"/>
    </source>
</evidence>
<reference evidence="9" key="1">
    <citation type="journal article" date="2019" name="Int. J. Syst. Evol. Microbiol.">
        <title>The Global Catalogue of Microorganisms (GCM) 10K type strain sequencing project: providing services to taxonomists for standard genome sequencing and annotation.</title>
        <authorList>
            <consortium name="The Broad Institute Genomics Platform"/>
            <consortium name="The Broad Institute Genome Sequencing Center for Infectious Disease"/>
            <person name="Wu L."/>
            <person name="Ma J."/>
        </authorList>
    </citation>
    <scope>NUCLEOTIDE SEQUENCE [LARGE SCALE GENOMIC DNA]</scope>
    <source>
        <strain evidence="9">CCUG 61889</strain>
    </source>
</reference>
<proteinExistence type="inferred from homology"/>
<comment type="function">
    <text evidence="6">Catalyzes the condensation of 2 ATP molecules into cyclic di-AMP (c-di-AMP), a second messenger used to regulate differing processes in different bacteria.</text>
</comment>
<dbReference type="Pfam" id="PF10372">
    <property type="entry name" value="CdaS_N"/>
    <property type="match status" value="1"/>
</dbReference>
<dbReference type="EC" id="2.7.7.85" evidence="6"/>